<accession>A0ABV7MC72</accession>
<sequence>MLKRLVMVLLLVLPGTALGAEPLTKKKVDHFIAAAEKMQELEEKYPDVDIDFDIDDQDMTEAFDMMFAEDGSLQIMRSLMNRVKDEPGVGKDMREIARSSGFSSLDEFGSVGDQLILAIARLEVSKADLAEMEQVANMPPEQLAFVPANMRPMVERMGKFSKALQAVSESDLALAREAKPRLDALDL</sequence>
<feature type="signal peptide" evidence="1">
    <location>
        <begin position="1"/>
        <end position="19"/>
    </location>
</feature>
<gene>
    <name evidence="2" type="ORF">ACFONP_10030</name>
</gene>
<dbReference type="Proteomes" id="UP001595607">
    <property type="component" value="Unassembled WGS sequence"/>
</dbReference>
<evidence type="ECO:0008006" key="4">
    <source>
        <dbReference type="Google" id="ProtNLM"/>
    </source>
</evidence>
<evidence type="ECO:0000256" key="1">
    <source>
        <dbReference type="SAM" id="SignalP"/>
    </source>
</evidence>
<dbReference type="EMBL" id="JBHRVA010000003">
    <property type="protein sequence ID" value="MFC3303069.1"/>
    <property type="molecule type" value="Genomic_DNA"/>
</dbReference>
<proteinExistence type="predicted"/>
<comment type="caution">
    <text evidence="2">The sequence shown here is derived from an EMBL/GenBank/DDBJ whole genome shotgun (WGS) entry which is preliminary data.</text>
</comment>
<organism evidence="2 3">
    <name type="scientific">Parvularcula lutaonensis</name>
    <dbReference type="NCBI Taxonomy" id="491923"/>
    <lineage>
        <taxon>Bacteria</taxon>
        <taxon>Pseudomonadati</taxon>
        <taxon>Pseudomonadota</taxon>
        <taxon>Alphaproteobacteria</taxon>
        <taxon>Parvularculales</taxon>
        <taxon>Parvularculaceae</taxon>
        <taxon>Parvularcula</taxon>
    </lineage>
</organism>
<keyword evidence="1" id="KW-0732">Signal</keyword>
<reference evidence="3" key="1">
    <citation type="journal article" date="2019" name="Int. J. Syst. Evol. Microbiol.">
        <title>The Global Catalogue of Microorganisms (GCM) 10K type strain sequencing project: providing services to taxonomists for standard genome sequencing and annotation.</title>
        <authorList>
            <consortium name="The Broad Institute Genomics Platform"/>
            <consortium name="The Broad Institute Genome Sequencing Center for Infectious Disease"/>
            <person name="Wu L."/>
            <person name="Ma J."/>
        </authorList>
    </citation>
    <scope>NUCLEOTIDE SEQUENCE [LARGE SCALE GENOMIC DNA]</scope>
    <source>
        <strain evidence="3">KCTC 22245</strain>
    </source>
</reference>
<name>A0ABV7MC72_9PROT</name>
<protein>
    <recommendedName>
        <fullName evidence="4">DUF2059 domain-containing protein</fullName>
    </recommendedName>
</protein>
<keyword evidence="3" id="KW-1185">Reference proteome</keyword>
<evidence type="ECO:0000313" key="2">
    <source>
        <dbReference type="EMBL" id="MFC3303069.1"/>
    </source>
</evidence>
<dbReference type="RefSeq" id="WP_189575249.1">
    <property type="nucleotide sequence ID" value="NZ_BMXU01000002.1"/>
</dbReference>
<feature type="chain" id="PRO_5046870483" description="DUF2059 domain-containing protein" evidence="1">
    <location>
        <begin position="20"/>
        <end position="187"/>
    </location>
</feature>
<evidence type="ECO:0000313" key="3">
    <source>
        <dbReference type="Proteomes" id="UP001595607"/>
    </source>
</evidence>